<dbReference type="SMART" id="SM00248">
    <property type="entry name" value="ANK"/>
    <property type="match status" value="2"/>
</dbReference>
<dbReference type="Proteomes" id="UP000000763">
    <property type="component" value="Chromosome 8"/>
</dbReference>
<name>Q0J744_ORYSJ</name>
<dbReference type="Pfam" id="PF12796">
    <property type="entry name" value="Ank_2"/>
    <property type="match status" value="1"/>
</dbReference>
<protein>
    <submittedName>
        <fullName evidence="2">Os08g0233400 protein</fullName>
    </submittedName>
</protein>
<dbReference type="PANTHER" id="PTHR46224:SF68">
    <property type="entry name" value="OS08G0325400 PROTEIN"/>
    <property type="match status" value="1"/>
</dbReference>
<evidence type="ECO:0000313" key="2">
    <source>
        <dbReference type="EMBL" id="BAF23221.2"/>
    </source>
</evidence>
<sequence>MAARRSRLAAPTSSSAAAASMQHELLEAAASGDLRHLKRLVRALDKVRGRLQEVVEAARTDGGIWALQLAAGNEQLEVCRYLVEGLRVDVNAADDEGRTPLVFAVIGENAAIVKYLLDHGADPDKADDDGLTPLHSAAGIGPLYSYASLFYTRAPQVHSFFFLLFVIY</sequence>
<proteinExistence type="predicted"/>
<dbReference type="KEGG" id="dosa:Os08g0233400"/>
<evidence type="ECO:0000256" key="1">
    <source>
        <dbReference type="PROSITE-ProRule" id="PRU00023"/>
    </source>
</evidence>
<dbReference type="PROSITE" id="PS50297">
    <property type="entry name" value="ANK_REP_REGION"/>
    <property type="match status" value="1"/>
</dbReference>
<evidence type="ECO:0000313" key="3">
    <source>
        <dbReference type="Proteomes" id="UP000000763"/>
    </source>
</evidence>
<dbReference type="PROSITE" id="PS50088">
    <property type="entry name" value="ANK_REPEAT"/>
    <property type="match status" value="1"/>
</dbReference>
<dbReference type="Gene3D" id="1.25.40.20">
    <property type="entry name" value="Ankyrin repeat-containing domain"/>
    <property type="match status" value="1"/>
</dbReference>
<dbReference type="EMBL" id="AP008214">
    <property type="protein sequence ID" value="BAF23221.2"/>
    <property type="molecule type" value="Genomic_DNA"/>
</dbReference>
<keyword evidence="1" id="KW-0040">ANK repeat</keyword>
<reference evidence="3" key="2">
    <citation type="journal article" date="2008" name="Nucleic Acids Res.">
        <title>The rice annotation project database (RAP-DB): 2008 update.</title>
        <authorList>
            <consortium name="The rice annotation project (RAP)"/>
        </authorList>
    </citation>
    <scope>GENOME REANNOTATION</scope>
    <source>
        <strain evidence="3">cv. Nipponbare</strain>
    </source>
</reference>
<dbReference type="SUPFAM" id="SSF48403">
    <property type="entry name" value="Ankyrin repeat"/>
    <property type="match status" value="1"/>
</dbReference>
<dbReference type="PANTHER" id="PTHR46224">
    <property type="entry name" value="ANKYRIN REPEAT FAMILY PROTEIN"/>
    <property type="match status" value="1"/>
</dbReference>
<dbReference type="InterPro" id="IPR002110">
    <property type="entry name" value="Ankyrin_rpt"/>
</dbReference>
<feature type="repeat" description="ANK" evidence="1">
    <location>
        <begin position="96"/>
        <end position="128"/>
    </location>
</feature>
<dbReference type="AlphaFoldDB" id="Q0J744"/>
<organism evidence="2 3">
    <name type="scientific">Oryza sativa subsp. japonica</name>
    <name type="common">Rice</name>
    <dbReference type="NCBI Taxonomy" id="39947"/>
    <lineage>
        <taxon>Eukaryota</taxon>
        <taxon>Viridiplantae</taxon>
        <taxon>Streptophyta</taxon>
        <taxon>Embryophyta</taxon>
        <taxon>Tracheophyta</taxon>
        <taxon>Spermatophyta</taxon>
        <taxon>Magnoliopsida</taxon>
        <taxon>Liliopsida</taxon>
        <taxon>Poales</taxon>
        <taxon>Poaceae</taxon>
        <taxon>BOP clade</taxon>
        <taxon>Oryzoideae</taxon>
        <taxon>Oryzeae</taxon>
        <taxon>Oryzinae</taxon>
        <taxon>Oryza</taxon>
        <taxon>Oryza sativa</taxon>
    </lineage>
</organism>
<accession>Q0J744</accession>
<gene>
    <name evidence="2" type="ordered locus">Os08g0233400</name>
</gene>
<reference evidence="2 3" key="1">
    <citation type="journal article" date="2005" name="Nature">
        <title>The map-based sequence of the rice genome.</title>
        <authorList>
            <consortium name="International rice genome sequencing project (IRGSP)"/>
            <person name="Matsumoto T."/>
            <person name="Wu J."/>
            <person name="Kanamori H."/>
            <person name="Katayose Y."/>
            <person name="Fujisawa M."/>
            <person name="Namiki N."/>
            <person name="Mizuno H."/>
            <person name="Yamamoto K."/>
            <person name="Antonio B.A."/>
            <person name="Baba T."/>
            <person name="Sakata K."/>
            <person name="Nagamura Y."/>
            <person name="Aoki H."/>
            <person name="Arikawa K."/>
            <person name="Arita K."/>
            <person name="Bito T."/>
            <person name="Chiden Y."/>
            <person name="Fujitsuka N."/>
            <person name="Fukunaka R."/>
            <person name="Hamada M."/>
            <person name="Harada C."/>
            <person name="Hayashi A."/>
            <person name="Hijishita S."/>
            <person name="Honda M."/>
            <person name="Hosokawa S."/>
            <person name="Ichikawa Y."/>
            <person name="Idonuma A."/>
            <person name="Iijima M."/>
            <person name="Ikeda M."/>
            <person name="Ikeno M."/>
            <person name="Ito K."/>
            <person name="Ito S."/>
            <person name="Ito T."/>
            <person name="Ito Y."/>
            <person name="Ito Y."/>
            <person name="Iwabuchi A."/>
            <person name="Kamiya K."/>
            <person name="Karasawa W."/>
            <person name="Kurita K."/>
            <person name="Katagiri S."/>
            <person name="Kikuta A."/>
            <person name="Kobayashi H."/>
            <person name="Kobayashi N."/>
            <person name="Machita K."/>
            <person name="Maehara T."/>
            <person name="Masukawa M."/>
            <person name="Mizubayashi T."/>
            <person name="Mukai Y."/>
            <person name="Nagasaki H."/>
            <person name="Nagata Y."/>
            <person name="Naito S."/>
            <person name="Nakashima M."/>
            <person name="Nakama Y."/>
            <person name="Nakamichi Y."/>
            <person name="Nakamura M."/>
            <person name="Meguro A."/>
            <person name="Negishi M."/>
            <person name="Ohta I."/>
            <person name="Ohta T."/>
            <person name="Okamoto M."/>
            <person name="Ono N."/>
            <person name="Saji S."/>
            <person name="Sakaguchi M."/>
            <person name="Sakai K."/>
            <person name="Shibata M."/>
            <person name="Shimokawa T."/>
            <person name="Song J."/>
            <person name="Takazaki Y."/>
            <person name="Terasawa K."/>
            <person name="Tsugane M."/>
            <person name="Tsuji K."/>
            <person name="Ueda S."/>
            <person name="Waki K."/>
            <person name="Yamagata H."/>
            <person name="Yamamoto M."/>
            <person name="Yamamoto S."/>
            <person name="Yamane H."/>
            <person name="Yoshiki S."/>
            <person name="Yoshihara R."/>
            <person name="Yukawa K."/>
            <person name="Zhong H."/>
            <person name="Yano M."/>
            <person name="Yuan Q."/>
            <person name="Ouyang S."/>
            <person name="Liu J."/>
            <person name="Jones K.M."/>
            <person name="Gansberger K."/>
            <person name="Moffat K."/>
            <person name="Hill J."/>
            <person name="Bera J."/>
            <person name="Fadrosh D."/>
            <person name="Jin S."/>
            <person name="Johri S."/>
            <person name="Kim M."/>
            <person name="Overton L."/>
            <person name="Reardon M."/>
            <person name="Tsitrin T."/>
            <person name="Vuong H."/>
            <person name="Weaver B."/>
            <person name="Ciecko A."/>
            <person name="Tallon L."/>
            <person name="Jackson J."/>
            <person name="Pai G."/>
            <person name="Aken S.V."/>
            <person name="Utterback T."/>
            <person name="Reidmuller S."/>
            <person name="Feldblyum T."/>
            <person name="Hsiao J."/>
            <person name="Zismann V."/>
            <person name="Iobst S."/>
            <person name="de Vazeille A.R."/>
            <person name="Buell C.R."/>
            <person name="Ying K."/>
            <person name="Li Y."/>
            <person name="Lu T."/>
            <person name="Huang Y."/>
            <person name="Zhao Q."/>
            <person name="Feng Q."/>
            <person name="Zhang L."/>
            <person name="Zhu J."/>
            <person name="Weng Q."/>
            <person name="Mu J."/>
            <person name="Lu Y."/>
            <person name="Fan D."/>
            <person name="Liu Y."/>
            <person name="Guan J."/>
            <person name="Zhang Y."/>
            <person name="Yu S."/>
            <person name="Liu X."/>
            <person name="Zhang Y."/>
            <person name="Hong G."/>
            <person name="Han B."/>
            <person name="Choisne N."/>
            <person name="Demange N."/>
            <person name="Orjeda G."/>
            <person name="Samain S."/>
            <person name="Cattolico L."/>
            <person name="Pelletier E."/>
            <person name="Couloux A."/>
            <person name="Segurens B."/>
            <person name="Wincker P."/>
            <person name="D'Hont A."/>
            <person name="Scarpelli C."/>
            <person name="Weissenbach J."/>
            <person name="Salanoubat M."/>
            <person name="Quetier F."/>
            <person name="Yu Y."/>
            <person name="Kim H.R."/>
            <person name="Rambo T."/>
            <person name="Currie J."/>
            <person name="Collura K."/>
            <person name="Luo M."/>
            <person name="Yang T."/>
            <person name="Ammiraju J.S.S."/>
            <person name="Engler F."/>
            <person name="Soderlund C."/>
            <person name="Wing R.A."/>
            <person name="Palmer L.E."/>
            <person name="de la Bastide M."/>
            <person name="Spiegel L."/>
            <person name="Nascimento L."/>
            <person name="Zutavern T."/>
            <person name="O'Shaughnessy A."/>
            <person name="Dike S."/>
            <person name="Dedhia N."/>
            <person name="Preston R."/>
            <person name="Balija V."/>
            <person name="McCombie W.R."/>
            <person name="Chow T."/>
            <person name="Chen H."/>
            <person name="Chung M."/>
            <person name="Chen C."/>
            <person name="Shaw J."/>
            <person name="Wu H."/>
            <person name="Hsiao K."/>
            <person name="Chao Y."/>
            <person name="Chu M."/>
            <person name="Cheng C."/>
            <person name="Hour A."/>
            <person name="Lee P."/>
            <person name="Lin S."/>
            <person name="Lin Y."/>
            <person name="Liou J."/>
            <person name="Liu S."/>
            <person name="Hsing Y."/>
            <person name="Raghuvanshi S."/>
            <person name="Mohanty A."/>
            <person name="Bharti A.K."/>
            <person name="Gaur A."/>
            <person name="Gupta V."/>
            <person name="Kumar D."/>
            <person name="Ravi V."/>
            <person name="Vij S."/>
            <person name="Kapur A."/>
            <person name="Khurana P."/>
            <person name="Khurana P."/>
            <person name="Khurana J.P."/>
            <person name="Tyagi A.K."/>
            <person name="Gaikwad K."/>
            <person name="Singh A."/>
            <person name="Dalal V."/>
            <person name="Srivastava S."/>
            <person name="Dixit A."/>
            <person name="Pal A.K."/>
            <person name="Ghazi I.A."/>
            <person name="Yadav M."/>
            <person name="Pandit A."/>
            <person name="Bhargava A."/>
            <person name="Sureshbabu K."/>
            <person name="Batra K."/>
            <person name="Sharma T.R."/>
            <person name="Mohapatra T."/>
            <person name="Singh N.K."/>
            <person name="Messing J."/>
            <person name="Nelson A.B."/>
            <person name="Fuks G."/>
            <person name="Kavchok S."/>
            <person name="Keizer G."/>
            <person name="Linton E."/>
            <person name="Llaca V."/>
            <person name="Song R."/>
            <person name="Tanyolac B."/>
            <person name="Young S."/>
            <person name="Ho-Il K."/>
            <person name="Hahn J.H."/>
            <person name="Sangsakoo G."/>
            <person name="Vanavichit A."/>
            <person name="de Mattos Luiz.A.T."/>
            <person name="Zimmer P.D."/>
            <person name="Malone G."/>
            <person name="Dellagostin O."/>
            <person name="de Oliveira A.C."/>
            <person name="Bevan M."/>
            <person name="Bancroft I."/>
            <person name="Minx P."/>
            <person name="Cordum H."/>
            <person name="Wilson R."/>
            <person name="Cheng Z."/>
            <person name="Jin W."/>
            <person name="Jiang J."/>
            <person name="Leong S.A."/>
            <person name="Iwama H."/>
            <person name="Gojobori T."/>
            <person name="Itoh T."/>
            <person name="Niimura Y."/>
            <person name="Fujii Y."/>
            <person name="Habara T."/>
            <person name="Sakai H."/>
            <person name="Sato Y."/>
            <person name="Wilson G."/>
            <person name="Kumar K."/>
            <person name="McCouch S."/>
            <person name="Juretic N."/>
            <person name="Hoen D."/>
            <person name="Wright S."/>
            <person name="Bruskiewich R."/>
            <person name="Bureau T."/>
            <person name="Miyao A."/>
            <person name="Hirochika H."/>
            <person name="Nishikawa T."/>
            <person name="Kadowaki K."/>
            <person name="Sugiura M."/>
            <person name="Burr B."/>
            <person name="Sasaki T."/>
        </authorList>
    </citation>
    <scope>NUCLEOTIDE SEQUENCE [LARGE SCALE GENOMIC DNA]</scope>
    <source>
        <strain evidence="3">cv. Nipponbare</strain>
    </source>
</reference>
<dbReference type="InterPro" id="IPR051616">
    <property type="entry name" value="Cul2-RING_E3_ligase_SR"/>
</dbReference>
<dbReference type="InterPro" id="IPR036770">
    <property type="entry name" value="Ankyrin_rpt-contain_sf"/>
</dbReference>